<accession>A0A1X9T1L1</accession>
<name>A0A1X9T1L1_9BACT</name>
<feature type="transmembrane region" description="Helical" evidence="8">
    <location>
        <begin position="76"/>
        <end position="95"/>
    </location>
</feature>
<dbReference type="OrthoDB" id="554695at2"/>
<dbReference type="PANTHER" id="PTHR30269:SF0">
    <property type="entry name" value="MEMBRANE TRANSPORTER PROTEIN YFCA-RELATED"/>
    <property type="match status" value="1"/>
</dbReference>
<keyword evidence="5 8" id="KW-0812">Transmembrane</keyword>
<dbReference type="AlphaFoldDB" id="A0A1X9T1L1"/>
<dbReference type="RefSeq" id="WP_086276573.1">
    <property type="nucleotide sequence ID" value="NZ_CP018791.1"/>
</dbReference>
<protein>
    <recommendedName>
        <fullName evidence="8">Probable membrane transporter protein</fullName>
    </recommendedName>
</protein>
<dbReference type="EMBL" id="CP018791">
    <property type="protein sequence ID" value="ARR02398.1"/>
    <property type="molecule type" value="Genomic_DNA"/>
</dbReference>
<organism evidence="9 10">
    <name type="scientific">Campylobacter vicugnae</name>
    <dbReference type="NCBI Taxonomy" id="1660076"/>
    <lineage>
        <taxon>Bacteria</taxon>
        <taxon>Pseudomonadati</taxon>
        <taxon>Campylobacterota</taxon>
        <taxon>Epsilonproteobacteria</taxon>
        <taxon>Campylobacterales</taxon>
        <taxon>Campylobacteraceae</taxon>
        <taxon>Campylobacter</taxon>
    </lineage>
</organism>
<dbReference type="Proteomes" id="UP000194265">
    <property type="component" value="Chromosome"/>
</dbReference>
<evidence type="ECO:0000256" key="5">
    <source>
        <dbReference type="ARBA" id="ARBA00022692"/>
    </source>
</evidence>
<evidence type="ECO:0000313" key="10">
    <source>
        <dbReference type="Proteomes" id="UP000194265"/>
    </source>
</evidence>
<comment type="subcellular location">
    <subcellularLocation>
        <location evidence="1 8">Cell membrane</location>
        <topology evidence="1 8">Multi-pass membrane protein</topology>
    </subcellularLocation>
</comment>
<evidence type="ECO:0000256" key="6">
    <source>
        <dbReference type="ARBA" id="ARBA00022989"/>
    </source>
</evidence>
<keyword evidence="4 8" id="KW-1003">Cell membrane</keyword>
<evidence type="ECO:0000256" key="4">
    <source>
        <dbReference type="ARBA" id="ARBA00022475"/>
    </source>
</evidence>
<evidence type="ECO:0000256" key="1">
    <source>
        <dbReference type="ARBA" id="ARBA00004651"/>
    </source>
</evidence>
<gene>
    <name evidence="9" type="ORF">CVIC8964_0988</name>
</gene>
<evidence type="ECO:0000256" key="3">
    <source>
        <dbReference type="ARBA" id="ARBA00022448"/>
    </source>
</evidence>
<dbReference type="Pfam" id="PF01925">
    <property type="entry name" value="TauE"/>
    <property type="match status" value="1"/>
</dbReference>
<dbReference type="InterPro" id="IPR002781">
    <property type="entry name" value="TM_pro_TauE-like"/>
</dbReference>
<comment type="similarity">
    <text evidence="2 8">Belongs to the 4-toluene sulfonate uptake permease (TSUP) (TC 2.A.102) family.</text>
</comment>
<evidence type="ECO:0000256" key="8">
    <source>
        <dbReference type="RuleBase" id="RU363041"/>
    </source>
</evidence>
<feature type="transmembrane region" description="Helical" evidence="8">
    <location>
        <begin position="188"/>
        <end position="210"/>
    </location>
</feature>
<keyword evidence="6 8" id="KW-1133">Transmembrane helix</keyword>
<dbReference type="GO" id="GO:0005886">
    <property type="term" value="C:plasma membrane"/>
    <property type="evidence" value="ECO:0007669"/>
    <property type="project" value="UniProtKB-SubCell"/>
</dbReference>
<reference evidence="9 10" key="1">
    <citation type="journal article" date="2017" name="Genome Biol. Evol.">
        <title>Comparative Genomic Analysis Identifies a Campylobacter Clade Deficient in Selenium Metabolism.</title>
        <authorList>
            <person name="Miller W.G."/>
            <person name="Yee E."/>
            <person name="Lopes B.S."/>
            <person name="Chapman M.H."/>
            <person name="Huynh S."/>
            <person name="Bono J.L."/>
            <person name="Parker C.T."/>
            <person name="Strachan N.J.C."/>
            <person name="Forbes K.J."/>
        </authorList>
    </citation>
    <scope>NUCLEOTIDE SEQUENCE [LARGE SCALE GENOMIC DNA]</scope>
    <source>
        <strain evidence="9 10">RM8964</strain>
    </source>
</reference>
<dbReference type="PANTHER" id="PTHR30269">
    <property type="entry name" value="TRANSMEMBRANE PROTEIN YFCA"/>
    <property type="match status" value="1"/>
</dbReference>
<feature type="transmembrane region" description="Helical" evidence="8">
    <location>
        <begin position="6"/>
        <end position="25"/>
    </location>
</feature>
<sequence length="253" mass="27762">MELEIWIFILLFFVAFFSGFIDAIAGGGGLITIPALIAVGIPEHVALATNKLQATFGSFTAAANFTHKKMVDFNSLWRGIIWTFVGAVCGTWSVLLLDATVIKYLIPICLVAILIYTIFSPNLGEIDKEKRMSESLFYTIFGLSIGFYDGFIGPGTGSFWMFAFASLLGLNLKTAVANTKILNFTSNIVSLAVFIGGGEILWILGIVMGFGQMIGAYFGSHMVIKKEIKFIKIIFLSVVSLTIIKLIYDLFMK</sequence>
<evidence type="ECO:0000313" key="9">
    <source>
        <dbReference type="EMBL" id="ARR02398.1"/>
    </source>
</evidence>
<feature type="transmembrane region" description="Helical" evidence="8">
    <location>
        <begin position="230"/>
        <end position="248"/>
    </location>
</feature>
<proteinExistence type="inferred from homology"/>
<keyword evidence="7 8" id="KW-0472">Membrane</keyword>
<feature type="transmembrane region" description="Helical" evidence="8">
    <location>
        <begin position="101"/>
        <end position="123"/>
    </location>
</feature>
<dbReference type="InterPro" id="IPR052017">
    <property type="entry name" value="TSUP"/>
</dbReference>
<evidence type="ECO:0000256" key="7">
    <source>
        <dbReference type="ARBA" id="ARBA00023136"/>
    </source>
</evidence>
<evidence type="ECO:0000256" key="2">
    <source>
        <dbReference type="ARBA" id="ARBA00009142"/>
    </source>
</evidence>
<dbReference type="STRING" id="1660074.CVIC8964_0988"/>
<keyword evidence="3" id="KW-0813">Transport</keyword>